<keyword evidence="4" id="KW-1185">Reference proteome</keyword>
<accession>A0AAV7L8I9</accession>
<keyword evidence="2" id="KW-1133">Transmembrane helix</keyword>
<gene>
    <name evidence="3" type="ORF">NDU88_000571</name>
</gene>
<feature type="transmembrane region" description="Helical" evidence="2">
    <location>
        <begin position="102"/>
        <end position="121"/>
    </location>
</feature>
<proteinExistence type="predicted"/>
<dbReference type="AlphaFoldDB" id="A0AAV7L8I9"/>
<sequence>MQKETEEEEMNRFGDQPTRQQGQQDRPVAPAEILLLNKWDPMSPSMNATPMQKSGASLEKGTGYLLGKDLPHMTIVAVEAADRGLNAGDVPSLVSLQIDMMLGLYVVIVVLMLGELMFMVLECYGN</sequence>
<dbReference type="Proteomes" id="UP001066276">
    <property type="component" value="Chromosome 11"/>
</dbReference>
<evidence type="ECO:0000256" key="1">
    <source>
        <dbReference type="SAM" id="MobiDB-lite"/>
    </source>
</evidence>
<keyword evidence="2" id="KW-0812">Transmembrane</keyword>
<name>A0AAV7L8I9_PLEWA</name>
<dbReference type="EMBL" id="JANPWB010000015">
    <property type="protein sequence ID" value="KAJ1087398.1"/>
    <property type="molecule type" value="Genomic_DNA"/>
</dbReference>
<evidence type="ECO:0000256" key="2">
    <source>
        <dbReference type="SAM" id="Phobius"/>
    </source>
</evidence>
<comment type="caution">
    <text evidence="3">The sequence shown here is derived from an EMBL/GenBank/DDBJ whole genome shotgun (WGS) entry which is preliminary data.</text>
</comment>
<evidence type="ECO:0000313" key="4">
    <source>
        <dbReference type="Proteomes" id="UP001066276"/>
    </source>
</evidence>
<keyword evidence="2" id="KW-0472">Membrane</keyword>
<reference evidence="3" key="1">
    <citation type="journal article" date="2022" name="bioRxiv">
        <title>Sequencing and chromosome-scale assembly of the giantPleurodeles waltlgenome.</title>
        <authorList>
            <person name="Brown T."/>
            <person name="Elewa A."/>
            <person name="Iarovenko S."/>
            <person name="Subramanian E."/>
            <person name="Araus A.J."/>
            <person name="Petzold A."/>
            <person name="Susuki M."/>
            <person name="Suzuki K.-i.T."/>
            <person name="Hayashi T."/>
            <person name="Toyoda A."/>
            <person name="Oliveira C."/>
            <person name="Osipova E."/>
            <person name="Leigh N.D."/>
            <person name="Simon A."/>
            <person name="Yun M.H."/>
        </authorList>
    </citation>
    <scope>NUCLEOTIDE SEQUENCE</scope>
    <source>
        <strain evidence="3">20211129_DDA</strain>
        <tissue evidence="3">Liver</tissue>
    </source>
</reference>
<evidence type="ECO:0000313" key="3">
    <source>
        <dbReference type="EMBL" id="KAJ1087398.1"/>
    </source>
</evidence>
<organism evidence="3 4">
    <name type="scientific">Pleurodeles waltl</name>
    <name type="common">Iberian ribbed newt</name>
    <dbReference type="NCBI Taxonomy" id="8319"/>
    <lineage>
        <taxon>Eukaryota</taxon>
        <taxon>Metazoa</taxon>
        <taxon>Chordata</taxon>
        <taxon>Craniata</taxon>
        <taxon>Vertebrata</taxon>
        <taxon>Euteleostomi</taxon>
        <taxon>Amphibia</taxon>
        <taxon>Batrachia</taxon>
        <taxon>Caudata</taxon>
        <taxon>Salamandroidea</taxon>
        <taxon>Salamandridae</taxon>
        <taxon>Pleurodelinae</taxon>
        <taxon>Pleurodeles</taxon>
    </lineage>
</organism>
<feature type="region of interest" description="Disordered" evidence="1">
    <location>
        <begin position="1"/>
        <end position="27"/>
    </location>
</feature>
<protein>
    <submittedName>
        <fullName evidence="3">Uncharacterized protein</fullName>
    </submittedName>
</protein>